<dbReference type="InterPro" id="IPR035901">
    <property type="entry name" value="GIY-YIG_endonuc_sf"/>
</dbReference>
<accession>A0A6P0UMF4</accession>
<dbReference type="EMBL" id="JAABOO010000001">
    <property type="protein sequence ID" value="NER13048.1"/>
    <property type="molecule type" value="Genomic_DNA"/>
</dbReference>
<dbReference type="Pfam" id="PF01541">
    <property type="entry name" value="GIY-YIG"/>
    <property type="match status" value="1"/>
</dbReference>
<sequence>MQHSVYIIYSEKMDKFYVGETSDLPKRLEEHKTGFYISSYTSKTRDWVLFFEIECDSKNQAIKIEKHIKEMKSRTYIHNLKKYPEIVEKLKGKYLK</sequence>
<dbReference type="PANTHER" id="PTHR34477:SF1">
    <property type="entry name" value="UPF0213 PROTEIN YHBQ"/>
    <property type="match status" value="1"/>
</dbReference>
<organism evidence="3 4">
    <name type="scientific">Leptobacterium flavescens</name>
    <dbReference type="NCBI Taxonomy" id="472055"/>
    <lineage>
        <taxon>Bacteria</taxon>
        <taxon>Pseudomonadati</taxon>
        <taxon>Bacteroidota</taxon>
        <taxon>Flavobacteriia</taxon>
        <taxon>Flavobacteriales</taxon>
        <taxon>Flavobacteriaceae</taxon>
        <taxon>Leptobacterium</taxon>
    </lineage>
</organism>
<dbReference type="CDD" id="cd10449">
    <property type="entry name" value="GIY-YIG_SLX1_like"/>
    <property type="match status" value="1"/>
</dbReference>
<feature type="domain" description="GIY-YIG" evidence="2">
    <location>
        <begin position="1"/>
        <end position="78"/>
    </location>
</feature>
<dbReference type="Proteomes" id="UP000468581">
    <property type="component" value="Unassembled WGS sequence"/>
</dbReference>
<keyword evidence="4" id="KW-1185">Reference proteome</keyword>
<evidence type="ECO:0000313" key="4">
    <source>
        <dbReference type="Proteomes" id="UP000468581"/>
    </source>
</evidence>
<comment type="caution">
    <text evidence="3">The sequence shown here is derived from an EMBL/GenBank/DDBJ whole genome shotgun (WGS) entry which is preliminary data.</text>
</comment>
<reference evidence="3 4" key="1">
    <citation type="submission" date="2020-01" db="EMBL/GenBank/DDBJ databases">
        <title>Leptobacterium flavescens.</title>
        <authorList>
            <person name="Wang G."/>
        </authorList>
    </citation>
    <scope>NUCLEOTIDE SEQUENCE [LARGE SCALE GENOMIC DNA]</scope>
    <source>
        <strain evidence="3 4">KCTC 22160</strain>
    </source>
</reference>
<dbReference type="PANTHER" id="PTHR34477">
    <property type="entry name" value="UPF0213 PROTEIN YHBQ"/>
    <property type="match status" value="1"/>
</dbReference>
<proteinExistence type="inferred from homology"/>
<name>A0A6P0UMF4_9FLAO</name>
<protein>
    <submittedName>
        <fullName evidence="3">GIY-YIG nuclease family protein</fullName>
    </submittedName>
</protein>
<evidence type="ECO:0000259" key="2">
    <source>
        <dbReference type="PROSITE" id="PS50164"/>
    </source>
</evidence>
<gene>
    <name evidence="3" type="ORF">GWK08_06335</name>
</gene>
<comment type="similarity">
    <text evidence="1">Belongs to the UPF0213 family.</text>
</comment>
<dbReference type="RefSeq" id="WP_163606051.1">
    <property type="nucleotide sequence ID" value="NZ_JAABOO010000001.1"/>
</dbReference>
<evidence type="ECO:0000313" key="3">
    <source>
        <dbReference type="EMBL" id="NER13048.1"/>
    </source>
</evidence>
<dbReference type="PROSITE" id="PS50164">
    <property type="entry name" value="GIY_YIG"/>
    <property type="match status" value="1"/>
</dbReference>
<dbReference type="AlphaFoldDB" id="A0A6P0UMF4"/>
<evidence type="ECO:0000256" key="1">
    <source>
        <dbReference type="ARBA" id="ARBA00007435"/>
    </source>
</evidence>
<dbReference type="SUPFAM" id="SSF82771">
    <property type="entry name" value="GIY-YIG endonuclease"/>
    <property type="match status" value="1"/>
</dbReference>
<dbReference type="Gene3D" id="3.40.1440.10">
    <property type="entry name" value="GIY-YIG endonuclease"/>
    <property type="match status" value="1"/>
</dbReference>
<dbReference type="InterPro" id="IPR050190">
    <property type="entry name" value="UPF0213_domain"/>
</dbReference>
<dbReference type="InterPro" id="IPR000305">
    <property type="entry name" value="GIY-YIG_endonuc"/>
</dbReference>